<dbReference type="EMBL" id="JBANEI010000015">
    <property type="protein sequence ID" value="MEI2683653.1"/>
    <property type="molecule type" value="Genomic_DNA"/>
</dbReference>
<evidence type="ECO:0000256" key="1">
    <source>
        <dbReference type="ARBA" id="ARBA00022670"/>
    </source>
</evidence>
<evidence type="ECO:0000256" key="3">
    <source>
        <dbReference type="ARBA" id="ARBA00022801"/>
    </source>
</evidence>
<keyword evidence="5" id="KW-0482">Metalloprotease</keyword>
<accession>A0ABU8DJG4</accession>
<comment type="caution">
    <text evidence="8">The sequence shown here is derived from an EMBL/GenBank/DDBJ whole genome shotgun (WGS) entry which is preliminary data.</text>
</comment>
<evidence type="ECO:0000259" key="7">
    <source>
        <dbReference type="PROSITE" id="PS50249"/>
    </source>
</evidence>
<keyword evidence="2" id="KW-0479">Metal-binding</keyword>
<dbReference type="PROSITE" id="PS50249">
    <property type="entry name" value="MPN"/>
    <property type="match status" value="1"/>
</dbReference>
<reference evidence="8 9" key="1">
    <citation type="submission" date="2024-02" db="EMBL/GenBank/DDBJ databases">
        <title>First report Erwinia aphidicola in onion in Chile.</title>
        <authorList>
            <person name="Valenzuela M."/>
            <person name="Pena M."/>
            <person name="Dutta B."/>
        </authorList>
    </citation>
    <scope>NUCLEOTIDE SEQUENCE [LARGE SCALE GENOMIC DNA]</scope>
    <source>
        <strain evidence="8 9">QCJ3A</strain>
    </source>
</reference>
<dbReference type="RefSeq" id="WP_048914228.1">
    <property type="nucleotide sequence ID" value="NZ_CAKKMT010000010.1"/>
</dbReference>
<proteinExistence type="inferred from homology"/>
<keyword evidence="4" id="KW-0862">Zinc</keyword>
<dbReference type="PANTHER" id="PTHR30471">
    <property type="entry name" value="DNA REPAIR PROTEIN RADC"/>
    <property type="match status" value="1"/>
</dbReference>
<evidence type="ECO:0000256" key="2">
    <source>
        <dbReference type="ARBA" id="ARBA00022723"/>
    </source>
</evidence>
<evidence type="ECO:0000256" key="5">
    <source>
        <dbReference type="ARBA" id="ARBA00023049"/>
    </source>
</evidence>
<dbReference type="InterPro" id="IPR010994">
    <property type="entry name" value="RuvA_2-like"/>
</dbReference>
<dbReference type="InterPro" id="IPR037518">
    <property type="entry name" value="MPN"/>
</dbReference>
<dbReference type="PROSITE" id="PS01302">
    <property type="entry name" value="UPF0758"/>
    <property type="match status" value="1"/>
</dbReference>
<name>A0ABU8DJG4_ERWAP</name>
<dbReference type="InterPro" id="IPR001405">
    <property type="entry name" value="UPF0758"/>
</dbReference>
<dbReference type="NCBIfam" id="NF000642">
    <property type="entry name" value="PRK00024.1"/>
    <property type="match status" value="1"/>
</dbReference>
<evidence type="ECO:0000313" key="8">
    <source>
        <dbReference type="EMBL" id="MEI2683653.1"/>
    </source>
</evidence>
<keyword evidence="9" id="KW-1185">Reference proteome</keyword>
<evidence type="ECO:0000256" key="4">
    <source>
        <dbReference type="ARBA" id="ARBA00022833"/>
    </source>
</evidence>
<keyword evidence="3" id="KW-0378">Hydrolase</keyword>
<dbReference type="NCBIfam" id="TIGR00608">
    <property type="entry name" value="radc"/>
    <property type="match status" value="1"/>
</dbReference>
<dbReference type="GeneID" id="89476209"/>
<dbReference type="InterPro" id="IPR025657">
    <property type="entry name" value="RadC_JAB"/>
</dbReference>
<evidence type="ECO:0000256" key="6">
    <source>
        <dbReference type="RuleBase" id="RU003797"/>
    </source>
</evidence>
<feature type="domain" description="MPN" evidence="7">
    <location>
        <begin position="105"/>
        <end position="227"/>
    </location>
</feature>
<dbReference type="InterPro" id="IPR046778">
    <property type="entry name" value="UPF0758_N"/>
</dbReference>
<dbReference type="SUPFAM" id="SSF47781">
    <property type="entry name" value="RuvA domain 2-like"/>
    <property type="match status" value="1"/>
</dbReference>
<dbReference type="Pfam" id="PF20582">
    <property type="entry name" value="UPF0758_N"/>
    <property type="match status" value="1"/>
</dbReference>
<organism evidence="8 9">
    <name type="scientific">Erwinia aphidicola</name>
    <dbReference type="NCBI Taxonomy" id="68334"/>
    <lineage>
        <taxon>Bacteria</taxon>
        <taxon>Pseudomonadati</taxon>
        <taxon>Pseudomonadota</taxon>
        <taxon>Gammaproteobacteria</taxon>
        <taxon>Enterobacterales</taxon>
        <taxon>Erwiniaceae</taxon>
        <taxon>Erwinia</taxon>
    </lineage>
</organism>
<dbReference type="Proteomes" id="UP001306592">
    <property type="component" value="Unassembled WGS sequence"/>
</dbReference>
<comment type="similarity">
    <text evidence="6">Belongs to the UPF0758 family.</text>
</comment>
<dbReference type="Gene3D" id="1.10.150.20">
    <property type="entry name" value="5' to 3' exonuclease, C-terminal subdomain"/>
    <property type="match status" value="1"/>
</dbReference>
<dbReference type="PANTHER" id="PTHR30471:SF3">
    <property type="entry name" value="UPF0758 PROTEIN YEES-RELATED"/>
    <property type="match status" value="1"/>
</dbReference>
<sequence length="227" mass="25529">MSKTNGWQEPGMPPREKLDKFGVATLSDSELLAIFLRIGTREMSVMALAQRLLVEFGSLYQLMNAPAKKLQAIHGIGLAKYSQLKAIAELAKRCHACRESVENRVVDSSTEVLDFLRSSLGDKEREIFQVIFLDNQHRVIYTSEMFSGTLNSVEVHPREIVREALKRNAGAVILAHNHPSGVAEPSRADRNITQQIVSACTLMHIRVLDHFVLGREEYVSFAERGWL</sequence>
<dbReference type="Gene3D" id="3.40.140.10">
    <property type="entry name" value="Cytidine Deaminase, domain 2"/>
    <property type="match status" value="1"/>
</dbReference>
<keyword evidence="1" id="KW-0645">Protease</keyword>
<evidence type="ECO:0000313" key="9">
    <source>
        <dbReference type="Proteomes" id="UP001306592"/>
    </source>
</evidence>
<dbReference type="CDD" id="cd08071">
    <property type="entry name" value="MPN_DUF2466"/>
    <property type="match status" value="1"/>
</dbReference>
<gene>
    <name evidence="8" type="primary">radC</name>
    <name evidence="8" type="ORF">V8N49_18565</name>
</gene>
<dbReference type="SUPFAM" id="SSF102712">
    <property type="entry name" value="JAB1/MPN domain"/>
    <property type="match status" value="1"/>
</dbReference>
<protein>
    <submittedName>
        <fullName evidence="8">DNA repair protein RadC</fullName>
    </submittedName>
</protein>
<dbReference type="InterPro" id="IPR020891">
    <property type="entry name" value="UPF0758_CS"/>
</dbReference>
<dbReference type="Pfam" id="PF04002">
    <property type="entry name" value="RadC"/>
    <property type="match status" value="1"/>
</dbReference>